<dbReference type="PANTHER" id="PTHR42339:SF1">
    <property type="entry name" value="HISTONE H1"/>
    <property type="match status" value="1"/>
</dbReference>
<sequence>MAPKRKSDVLDTLDAVETSSLKENKPEVELAPIFKKARASDASEAESSSKPVKAKAKGKKAAETAAPTRWQDVVLEGEDEDGGVPVYDDCNDIRRKIRALQKTPGFKVTHWLQEIGKVNSNSFGRFMKASGPTGGASNGTYYCAYKYFENVRIAEGKKKTPKRISQEATHHGGMELQERRYVWGPA</sequence>
<keyword evidence="4" id="KW-1185">Reference proteome</keyword>
<dbReference type="PANTHER" id="PTHR42339">
    <property type="entry name" value="HISTONE H1"/>
    <property type="match status" value="1"/>
</dbReference>
<dbReference type="Pfam" id="PF24852">
    <property type="entry name" value="DUF7726"/>
    <property type="match status" value="1"/>
</dbReference>
<dbReference type="Proteomes" id="UP001556367">
    <property type="component" value="Unassembled WGS sequence"/>
</dbReference>
<evidence type="ECO:0000259" key="2">
    <source>
        <dbReference type="Pfam" id="PF24852"/>
    </source>
</evidence>
<dbReference type="EMBL" id="JASNQZ010000011">
    <property type="protein sequence ID" value="KAL0951005.1"/>
    <property type="molecule type" value="Genomic_DNA"/>
</dbReference>
<evidence type="ECO:0000313" key="4">
    <source>
        <dbReference type="Proteomes" id="UP001556367"/>
    </source>
</evidence>
<proteinExistence type="predicted"/>
<feature type="region of interest" description="Disordered" evidence="1">
    <location>
        <begin position="38"/>
        <end position="66"/>
    </location>
</feature>
<feature type="domain" description="DUF7726" evidence="2">
    <location>
        <begin position="84"/>
        <end position="158"/>
    </location>
</feature>
<feature type="compositionally biased region" description="Low complexity" evidence="1">
    <location>
        <begin position="40"/>
        <end position="51"/>
    </location>
</feature>
<protein>
    <recommendedName>
        <fullName evidence="2">DUF7726 domain-containing protein</fullName>
    </recommendedName>
</protein>
<dbReference type="InterPro" id="IPR056143">
    <property type="entry name" value="DUF7726"/>
</dbReference>
<gene>
    <name evidence="3" type="ORF">HGRIS_007747</name>
</gene>
<reference evidence="4" key="1">
    <citation type="submission" date="2024-06" db="EMBL/GenBank/DDBJ databases">
        <title>Multi-omics analyses provide insights into the biosynthesis of the anticancer antibiotic pleurotin in Hohenbuehelia grisea.</title>
        <authorList>
            <person name="Weaver J.A."/>
            <person name="Alberti F."/>
        </authorList>
    </citation>
    <scope>NUCLEOTIDE SEQUENCE [LARGE SCALE GENOMIC DNA]</scope>
    <source>
        <strain evidence="4">T-177</strain>
    </source>
</reference>
<comment type="caution">
    <text evidence="3">The sequence shown here is derived from an EMBL/GenBank/DDBJ whole genome shotgun (WGS) entry which is preliminary data.</text>
</comment>
<name>A0ABR3J5S9_9AGAR</name>
<accession>A0ABR3J5S9</accession>
<evidence type="ECO:0000313" key="3">
    <source>
        <dbReference type="EMBL" id="KAL0951005.1"/>
    </source>
</evidence>
<evidence type="ECO:0000256" key="1">
    <source>
        <dbReference type="SAM" id="MobiDB-lite"/>
    </source>
</evidence>
<organism evidence="3 4">
    <name type="scientific">Hohenbuehelia grisea</name>
    <dbReference type="NCBI Taxonomy" id="104357"/>
    <lineage>
        <taxon>Eukaryota</taxon>
        <taxon>Fungi</taxon>
        <taxon>Dikarya</taxon>
        <taxon>Basidiomycota</taxon>
        <taxon>Agaricomycotina</taxon>
        <taxon>Agaricomycetes</taxon>
        <taxon>Agaricomycetidae</taxon>
        <taxon>Agaricales</taxon>
        <taxon>Pleurotineae</taxon>
        <taxon>Pleurotaceae</taxon>
        <taxon>Hohenbuehelia</taxon>
    </lineage>
</organism>